<dbReference type="AlphaFoldDB" id="A0A9P5ETV3"/>
<sequence>MPSPETFPPPAGEFFKLSMHPSNSDKDKNAMINMYRLYDTYHRCANLGVTYAQGSWGYTILRTAYSEESNALWQEVIEKMKRWVTQYLVYVDYLRSNKSDALVTTEMARRFAVDVVEDQSEYSKALRHYPNLAGASQQDIKSLVEIFETWRGNTLGDVDMETNSRYNPRFRDFLVIDEGSLRSLAALPEETPHLAPVSRAERMARNVLYENSYVWLIDSRAAKRFRGVEDPVNYDGCMKLSVGDIYEAWFERVARFEDLDRIFEREEKAGEKWYSPR</sequence>
<keyword evidence="2" id="KW-1185">Reference proteome</keyword>
<gene>
    <name evidence="1" type="ORF">CGCSCA2_v006488</name>
</gene>
<comment type="caution">
    <text evidence="1">The sequence shown here is derived from an EMBL/GenBank/DDBJ whole genome shotgun (WGS) entry which is preliminary data.</text>
</comment>
<organism evidence="1 2">
    <name type="scientific">Colletotrichum siamense</name>
    <name type="common">Anthracnose fungus</name>
    <dbReference type="NCBI Taxonomy" id="690259"/>
    <lineage>
        <taxon>Eukaryota</taxon>
        <taxon>Fungi</taxon>
        <taxon>Dikarya</taxon>
        <taxon>Ascomycota</taxon>
        <taxon>Pezizomycotina</taxon>
        <taxon>Sordariomycetes</taxon>
        <taxon>Hypocreomycetidae</taxon>
        <taxon>Glomerellales</taxon>
        <taxon>Glomerellaceae</taxon>
        <taxon>Colletotrichum</taxon>
        <taxon>Colletotrichum gloeosporioides species complex</taxon>
    </lineage>
</organism>
<protein>
    <submittedName>
        <fullName evidence="1">Uncharacterized protein</fullName>
    </submittedName>
</protein>
<name>A0A9P5ETV3_COLSI</name>
<proteinExistence type="predicted"/>
<evidence type="ECO:0000313" key="1">
    <source>
        <dbReference type="EMBL" id="KAF4859228.1"/>
    </source>
</evidence>
<evidence type="ECO:0000313" key="2">
    <source>
        <dbReference type="Proteomes" id="UP000711996"/>
    </source>
</evidence>
<dbReference type="OrthoDB" id="6499973at2759"/>
<dbReference type="Proteomes" id="UP000711996">
    <property type="component" value="Unassembled WGS sequence"/>
</dbReference>
<reference evidence="1" key="1">
    <citation type="submission" date="2019-06" db="EMBL/GenBank/DDBJ databases">
        <authorList>
            <person name="Gan P."/>
            <person name="Shirasu K."/>
        </authorList>
    </citation>
    <scope>NUCLEOTIDE SEQUENCE [LARGE SCALE GENOMIC DNA]</scope>
    <source>
        <strain evidence="1">CAD2</strain>
    </source>
</reference>
<accession>A0A9P5ETV3</accession>
<dbReference type="EMBL" id="QPMT01000017">
    <property type="protein sequence ID" value="KAF4859228.1"/>
    <property type="molecule type" value="Genomic_DNA"/>
</dbReference>